<accession>A0A840IIH1</accession>
<dbReference type="Proteomes" id="UP000585272">
    <property type="component" value="Unassembled WGS sequence"/>
</dbReference>
<keyword evidence="3" id="KW-1185">Reference proteome</keyword>
<sequence>MAEQRDLARDLLALAEDDLLAARALSETADVSAAIVGFHTQQAVEKALKAVLALHGVEFPFTHDLEGLLELCSASAVGVPEHLADVGVLTPYGVRFRYGPIDPEDLVAPAAALALARDAVAWARTALGAG</sequence>
<comment type="caution">
    <text evidence="2">The sequence shown here is derived from an EMBL/GenBank/DDBJ whole genome shotgun (WGS) entry which is preliminary data.</text>
</comment>
<protein>
    <submittedName>
        <fullName evidence="2">HEPN domain-containing protein</fullName>
    </submittedName>
</protein>
<dbReference type="SUPFAM" id="SSF81593">
    <property type="entry name" value="Nucleotidyltransferase substrate binding subunit/domain"/>
    <property type="match status" value="1"/>
</dbReference>
<evidence type="ECO:0000313" key="3">
    <source>
        <dbReference type="Proteomes" id="UP000585272"/>
    </source>
</evidence>
<proteinExistence type="predicted"/>
<reference evidence="2 3" key="1">
    <citation type="submission" date="2020-08" db="EMBL/GenBank/DDBJ databases">
        <title>Genomic Encyclopedia of Archaeal and Bacterial Type Strains, Phase II (KMG-II): from individual species to whole genera.</title>
        <authorList>
            <person name="Goeker M."/>
        </authorList>
    </citation>
    <scope>NUCLEOTIDE SEQUENCE [LARGE SCALE GENOMIC DNA]</scope>
    <source>
        <strain evidence="2 3">DSM 23288</strain>
    </source>
</reference>
<dbReference type="RefSeq" id="WP_183344697.1">
    <property type="nucleotide sequence ID" value="NZ_JACHNU010000007.1"/>
</dbReference>
<organism evidence="2 3">
    <name type="scientific">Conexibacter arvalis</name>
    <dbReference type="NCBI Taxonomy" id="912552"/>
    <lineage>
        <taxon>Bacteria</taxon>
        <taxon>Bacillati</taxon>
        <taxon>Actinomycetota</taxon>
        <taxon>Thermoleophilia</taxon>
        <taxon>Solirubrobacterales</taxon>
        <taxon>Conexibacteraceae</taxon>
        <taxon>Conexibacter</taxon>
    </lineage>
</organism>
<gene>
    <name evidence="2" type="ORF">BDZ31_004177</name>
</gene>
<dbReference type="PROSITE" id="PS50910">
    <property type="entry name" value="HEPN"/>
    <property type="match status" value="1"/>
</dbReference>
<name>A0A840IIH1_9ACTN</name>
<dbReference type="Gene3D" id="1.20.120.330">
    <property type="entry name" value="Nucleotidyltransferases domain 2"/>
    <property type="match status" value="1"/>
</dbReference>
<evidence type="ECO:0000313" key="2">
    <source>
        <dbReference type="EMBL" id="MBB4664566.1"/>
    </source>
</evidence>
<dbReference type="EMBL" id="JACHNU010000007">
    <property type="protein sequence ID" value="MBB4664566.1"/>
    <property type="molecule type" value="Genomic_DNA"/>
</dbReference>
<dbReference type="AlphaFoldDB" id="A0A840IIH1"/>
<feature type="domain" description="HEPN" evidence="1">
    <location>
        <begin position="12"/>
        <end position="126"/>
    </location>
</feature>
<dbReference type="Pfam" id="PF05168">
    <property type="entry name" value="HEPN"/>
    <property type="match status" value="1"/>
</dbReference>
<dbReference type="SMART" id="SM00748">
    <property type="entry name" value="HEPN"/>
    <property type="match status" value="1"/>
</dbReference>
<dbReference type="InterPro" id="IPR007842">
    <property type="entry name" value="HEPN_dom"/>
</dbReference>
<evidence type="ECO:0000259" key="1">
    <source>
        <dbReference type="PROSITE" id="PS50910"/>
    </source>
</evidence>